<dbReference type="GO" id="GO:0016094">
    <property type="term" value="P:polyprenol biosynthetic process"/>
    <property type="evidence" value="ECO:0007669"/>
    <property type="project" value="TreeGrafter"/>
</dbReference>
<gene>
    <name evidence="4" type="ORF">LCGC14_0014080</name>
</gene>
<dbReference type="Gene3D" id="3.40.1180.10">
    <property type="entry name" value="Decaprenyl diphosphate synthase-like"/>
    <property type="match status" value="1"/>
</dbReference>
<dbReference type="PANTHER" id="PTHR10291">
    <property type="entry name" value="DEHYDRODOLICHYL DIPHOSPHATE SYNTHASE FAMILY MEMBER"/>
    <property type="match status" value="1"/>
</dbReference>
<dbReference type="NCBIfam" id="TIGR00055">
    <property type="entry name" value="uppS"/>
    <property type="match status" value="1"/>
</dbReference>
<protein>
    <recommendedName>
        <fullName evidence="5">Undecaprenyl diphosphate synthase</fullName>
    </recommendedName>
</protein>
<sequence length="254" mass="28525">MEQVPTKGQPRHIAVIMDGNNRWAKARGLRGSAGHRAGAEAAREVVYACADLNIEHLTLFAFSSENWLRPNKEVRGLMALFLSVLQRHEIKQMHERNVRLRFIGNRDSFSPRLQKNMNDVEKLTAHNTGMVVTVAADYGGQWDISQACQRIAGQVQTGTLQAADITPDTVQQHVCLADAPPPDLCIRTGGEMRISNFLLWQFAYTELYFCDTYWPDFDAGSLQLALADFSRRKRRYGGHSDSDEITMAEGTEIA</sequence>
<evidence type="ECO:0000256" key="1">
    <source>
        <dbReference type="ARBA" id="ARBA00001946"/>
    </source>
</evidence>
<name>A0A0F9Z417_9ZZZZ</name>
<evidence type="ECO:0000313" key="4">
    <source>
        <dbReference type="EMBL" id="KKO11904.1"/>
    </source>
</evidence>
<keyword evidence="2" id="KW-0808">Transferase</keyword>
<evidence type="ECO:0000256" key="3">
    <source>
        <dbReference type="SAM" id="MobiDB-lite"/>
    </source>
</evidence>
<dbReference type="HAMAP" id="MF_01139">
    <property type="entry name" value="ISPT"/>
    <property type="match status" value="1"/>
</dbReference>
<dbReference type="SUPFAM" id="SSF64005">
    <property type="entry name" value="Undecaprenyl diphosphate synthase"/>
    <property type="match status" value="1"/>
</dbReference>
<dbReference type="AlphaFoldDB" id="A0A0F9Z417"/>
<dbReference type="CDD" id="cd00475">
    <property type="entry name" value="Cis_IPPS"/>
    <property type="match status" value="1"/>
</dbReference>
<accession>A0A0F9Z417</accession>
<feature type="region of interest" description="Disordered" evidence="3">
    <location>
        <begin position="235"/>
        <end position="254"/>
    </location>
</feature>
<dbReference type="GO" id="GO:0008834">
    <property type="term" value="F:ditrans,polycis-undecaprenyl-diphosphate synthase [(2E,6E)-farnesyl-diphosphate specific] activity"/>
    <property type="evidence" value="ECO:0007669"/>
    <property type="project" value="TreeGrafter"/>
</dbReference>
<evidence type="ECO:0000256" key="2">
    <source>
        <dbReference type="ARBA" id="ARBA00022679"/>
    </source>
</evidence>
<comment type="cofactor">
    <cofactor evidence="1">
        <name>Mg(2+)</name>
        <dbReference type="ChEBI" id="CHEBI:18420"/>
    </cofactor>
</comment>
<comment type="caution">
    <text evidence="4">The sequence shown here is derived from an EMBL/GenBank/DDBJ whole genome shotgun (WGS) entry which is preliminary data.</text>
</comment>
<dbReference type="InterPro" id="IPR001441">
    <property type="entry name" value="UPP_synth-like"/>
</dbReference>
<dbReference type="GO" id="GO:0000287">
    <property type="term" value="F:magnesium ion binding"/>
    <property type="evidence" value="ECO:0007669"/>
    <property type="project" value="TreeGrafter"/>
</dbReference>
<dbReference type="GO" id="GO:0005829">
    <property type="term" value="C:cytosol"/>
    <property type="evidence" value="ECO:0007669"/>
    <property type="project" value="TreeGrafter"/>
</dbReference>
<dbReference type="FunFam" id="3.40.1180.10:FF:000001">
    <property type="entry name" value="(2E,6E)-farnesyl-diphosphate-specific ditrans,polycis-undecaprenyl-diphosphate synthase"/>
    <property type="match status" value="1"/>
</dbReference>
<reference evidence="4" key="1">
    <citation type="journal article" date="2015" name="Nature">
        <title>Complex archaea that bridge the gap between prokaryotes and eukaryotes.</title>
        <authorList>
            <person name="Spang A."/>
            <person name="Saw J.H."/>
            <person name="Jorgensen S.L."/>
            <person name="Zaremba-Niedzwiedzka K."/>
            <person name="Martijn J."/>
            <person name="Lind A.E."/>
            <person name="van Eijk R."/>
            <person name="Schleper C."/>
            <person name="Guy L."/>
            <person name="Ettema T.J."/>
        </authorList>
    </citation>
    <scope>NUCLEOTIDE SEQUENCE</scope>
</reference>
<dbReference type="InterPro" id="IPR018520">
    <property type="entry name" value="UPP_synth-like_CS"/>
</dbReference>
<dbReference type="PROSITE" id="PS01066">
    <property type="entry name" value="UPP_SYNTHASE"/>
    <property type="match status" value="1"/>
</dbReference>
<dbReference type="EMBL" id="LAZR01000002">
    <property type="protein sequence ID" value="KKO11904.1"/>
    <property type="molecule type" value="Genomic_DNA"/>
</dbReference>
<organism evidence="4">
    <name type="scientific">marine sediment metagenome</name>
    <dbReference type="NCBI Taxonomy" id="412755"/>
    <lineage>
        <taxon>unclassified sequences</taxon>
        <taxon>metagenomes</taxon>
        <taxon>ecological metagenomes</taxon>
    </lineage>
</organism>
<dbReference type="InterPro" id="IPR036424">
    <property type="entry name" value="UPP_synth-like_sf"/>
</dbReference>
<dbReference type="Pfam" id="PF01255">
    <property type="entry name" value="Prenyltransf"/>
    <property type="match status" value="1"/>
</dbReference>
<dbReference type="PANTHER" id="PTHR10291:SF0">
    <property type="entry name" value="DEHYDRODOLICHYL DIPHOSPHATE SYNTHASE 2"/>
    <property type="match status" value="1"/>
</dbReference>
<proteinExistence type="inferred from homology"/>
<evidence type="ECO:0008006" key="5">
    <source>
        <dbReference type="Google" id="ProtNLM"/>
    </source>
</evidence>